<comment type="cofactor">
    <cofactor evidence="6">
        <name>(R)-lipoate</name>
        <dbReference type="ChEBI" id="CHEBI:83088"/>
    </cofactor>
    <text evidence="6">Binds 2 lipoyl cofactors covalently.</text>
</comment>
<dbReference type="Proteomes" id="UP001211907">
    <property type="component" value="Unassembled WGS sequence"/>
</dbReference>
<comment type="catalytic activity">
    <reaction evidence="6">
        <text>N(6)-[(R)-dihydrolipoyl]-L-lysyl-[protein] + acetyl-CoA = N(6)-[(R)-S(8)-acetyldihydrolipoyl]-L-lysyl-[protein] + CoA</text>
        <dbReference type="Rhea" id="RHEA:17017"/>
        <dbReference type="Rhea" id="RHEA-COMP:10475"/>
        <dbReference type="Rhea" id="RHEA-COMP:10478"/>
        <dbReference type="ChEBI" id="CHEBI:57287"/>
        <dbReference type="ChEBI" id="CHEBI:57288"/>
        <dbReference type="ChEBI" id="CHEBI:83100"/>
        <dbReference type="ChEBI" id="CHEBI:83111"/>
        <dbReference type="EC" id="2.3.1.12"/>
    </reaction>
</comment>
<comment type="similarity">
    <text evidence="1 6">Belongs to the 2-oxoacid dehydrogenase family.</text>
</comment>
<dbReference type="InterPro" id="IPR023213">
    <property type="entry name" value="CAT-like_dom_sf"/>
</dbReference>
<dbReference type="InterPro" id="IPR000089">
    <property type="entry name" value="Biotin_lipoyl"/>
</dbReference>
<evidence type="ECO:0000313" key="10">
    <source>
        <dbReference type="Proteomes" id="UP001211907"/>
    </source>
</evidence>
<comment type="caution">
    <text evidence="9">The sequence shown here is derived from an EMBL/GenBank/DDBJ whole genome shotgun (WGS) entry which is preliminary data.</text>
</comment>
<dbReference type="Gene3D" id="4.10.320.10">
    <property type="entry name" value="E3-binding domain"/>
    <property type="match status" value="1"/>
</dbReference>
<evidence type="ECO:0000256" key="2">
    <source>
        <dbReference type="ARBA" id="ARBA00022679"/>
    </source>
</evidence>
<evidence type="ECO:0000256" key="5">
    <source>
        <dbReference type="ARBA" id="ARBA00023315"/>
    </source>
</evidence>
<protein>
    <recommendedName>
        <fullName evidence="6">Acetyltransferase component of pyruvate dehydrogenase complex</fullName>
        <ecNumber evidence="6">2.3.1.12</ecNumber>
    </recommendedName>
</protein>
<dbReference type="AlphaFoldDB" id="A0AAD5TAE1"/>
<dbReference type="Pfam" id="PF00198">
    <property type="entry name" value="2-oxoacid_dh"/>
    <property type="match status" value="1"/>
</dbReference>
<dbReference type="InterPro" id="IPR006257">
    <property type="entry name" value="LAT1"/>
</dbReference>
<reference evidence="9" key="1">
    <citation type="submission" date="2020-05" db="EMBL/GenBank/DDBJ databases">
        <title>Phylogenomic resolution of chytrid fungi.</title>
        <authorList>
            <person name="Stajich J.E."/>
            <person name="Amses K."/>
            <person name="Simmons R."/>
            <person name="Seto K."/>
            <person name="Myers J."/>
            <person name="Bonds A."/>
            <person name="Quandt C.A."/>
            <person name="Barry K."/>
            <person name="Liu P."/>
            <person name="Grigoriev I."/>
            <person name="Longcore J.E."/>
            <person name="James T.Y."/>
        </authorList>
    </citation>
    <scope>NUCLEOTIDE SEQUENCE</scope>
    <source>
        <strain evidence="9">JEL0513</strain>
    </source>
</reference>
<evidence type="ECO:0000256" key="3">
    <source>
        <dbReference type="ARBA" id="ARBA00022823"/>
    </source>
</evidence>
<evidence type="ECO:0000313" key="9">
    <source>
        <dbReference type="EMBL" id="KAJ3137003.1"/>
    </source>
</evidence>
<dbReference type="Gene3D" id="2.40.50.100">
    <property type="match status" value="2"/>
</dbReference>
<gene>
    <name evidence="9" type="ORF">HK100_001070</name>
</gene>
<dbReference type="GO" id="GO:0006086">
    <property type="term" value="P:pyruvate decarboxylation to acetyl-CoA"/>
    <property type="evidence" value="ECO:0007669"/>
    <property type="project" value="InterPro"/>
</dbReference>
<dbReference type="InterPro" id="IPR003016">
    <property type="entry name" value="2-oxoA_DH_lipoyl-BS"/>
</dbReference>
<dbReference type="Gene3D" id="3.30.559.10">
    <property type="entry name" value="Chloramphenicol acetyltransferase-like domain"/>
    <property type="match status" value="1"/>
</dbReference>
<keyword evidence="2 6" id="KW-0808">Transferase</keyword>
<feature type="domain" description="Lipoyl-binding" evidence="7">
    <location>
        <begin position="126"/>
        <end position="202"/>
    </location>
</feature>
<dbReference type="EMBL" id="JADGJH010000123">
    <property type="protein sequence ID" value="KAJ3137003.1"/>
    <property type="molecule type" value="Genomic_DNA"/>
</dbReference>
<dbReference type="PROSITE" id="PS00189">
    <property type="entry name" value="LIPOYL"/>
    <property type="match status" value="2"/>
</dbReference>
<dbReference type="InterPro" id="IPR045257">
    <property type="entry name" value="E2/Pdx1"/>
</dbReference>
<dbReference type="Pfam" id="PF02817">
    <property type="entry name" value="E3_binding"/>
    <property type="match status" value="1"/>
</dbReference>
<keyword evidence="10" id="KW-1185">Reference proteome</keyword>
<dbReference type="EC" id="2.3.1.12" evidence="6"/>
<dbReference type="FunFam" id="3.30.559.10:FF:000003">
    <property type="entry name" value="Acetyltransferase component of pyruvate dehydrogenase complex"/>
    <property type="match status" value="1"/>
</dbReference>
<comment type="function">
    <text evidence="6">The pyruvate dehydrogenase complex catalyzes the overall conversion of pyruvate to acetyl-CoA and CO(2).</text>
</comment>
<organism evidence="9 10">
    <name type="scientific">Physocladia obscura</name>
    <dbReference type="NCBI Taxonomy" id="109957"/>
    <lineage>
        <taxon>Eukaryota</taxon>
        <taxon>Fungi</taxon>
        <taxon>Fungi incertae sedis</taxon>
        <taxon>Chytridiomycota</taxon>
        <taxon>Chytridiomycota incertae sedis</taxon>
        <taxon>Chytridiomycetes</taxon>
        <taxon>Chytridiales</taxon>
        <taxon>Chytriomycetaceae</taxon>
        <taxon>Physocladia</taxon>
    </lineage>
</organism>
<dbReference type="SUPFAM" id="SSF51230">
    <property type="entry name" value="Single hybrid motif"/>
    <property type="match status" value="2"/>
</dbReference>
<proteinExistence type="inferred from homology"/>
<dbReference type="InterPro" id="IPR004167">
    <property type="entry name" value="PSBD"/>
</dbReference>
<dbReference type="NCBIfam" id="TIGR01349">
    <property type="entry name" value="PDHac_trf_mito"/>
    <property type="match status" value="1"/>
</dbReference>
<dbReference type="SUPFAM" id="SSF52777">
    <property type="entry name" value="CoA-dependent acyltransferases"/>
    <property type="match status" value="1"/>
</dbReference>
<dbReference type="GO" id="GO:0045254">
    <property type="term" value="C:pyruvate dehydrogenase complex"/>
    <property type="evidence" value="ECO:0007669"/>
    <property type="project" value="UniProtKB-UniRule"/>
</dbReference>
<dbReference type="PANTHER" id="PTHR23151:SF90">
    <property type="entry name" value="DIHYDROLIPOYLLYSINE-RESIDUE ACETYLTRANSFERASE COMPONENT OF PYRUVATE DEHYDROGENASE COMPLEX, MITOCHONDRIAL-RELATED"/>
    <property type="match status" value="1"/>
</dbReference>
<feature type="domain" description="Lipoyl-binding" evidence="7">
    <location>
        <begin position="1"/>
        <end position="72"/>
    </location>
</feature>
<dbReference type="SUPFAM" id="SSF47005">
    <property type="entry name" value="Peripheral subunit-binding domain of 2-oxo acid dehydrogenase complex"/>
    <property type="match status" value="1"/>
</dbReference>
<dbReference type="GO" id="GO:0004742">
    <property type="term" value="F:dihydrolipoyllysine-residue acetyltransferase activity"/>
    <property type="evidence" value="ECO:0007669"/>
    <property type="project" value="UniProtKB-UniRule"/>
</dbReference>
<comment type="subcellular location">
    <subcellularLocation>
        <location evidence="6">Mitochondrion</location>
    </subcellularLocation>
</comment>
<evidence type="ECO:0000256" key="1">
    <source>
        <dbReference type="ARBA" id="ARBA00007317"/>
    </source>
</evidence>
<dbReference type="PANTHER" id="PTHR23151">
    <property type="entry name" value="DIHYDROLIPOAMIDE ACETYL/SUCCINYL-TRANSFERASE-RELATED"/>
    <property type="match status" value="1"/>
</dbReference>
<dbReference type="PROSITE" id="PS51826">
    <property type="entry name" value="PSBD"/>
    <property type="match status" value="1"/>
</dbReference>
<evidence type="ECO:0000259" key="7">
    <source>
        <dbReference type="PROSITE" id="PS50968"/>
    </source>
</evidence>
<dbReference type="InterPro" id="IPR001078">
    <property type="entry name" value="2-oxoacid_DH_actylTfrase"/>
</dbReference>
<sequence>MPALSPTMTQGNIGAWKKTIGDQLSPGDVLVEIETDKAQMDFECQEEGFLAQTFLKTGDKDVAVGTPLCILTENKADVDQFADFTVENIGGVTPKASAPASVAAPAATASSAPKVSGSNPADFPAHNLVGMPALSPTMTQGNIGTWNKKVGDKVSPGEALVAIETDKAQMDFECQEDGYIAKIFVEAGTRDVVVGTPICIIVEEKSDVEKFASFTLGFGGAAATEASVAQAAHVAIVSPAAAPAASHSGGRIIASPAAKFIAATKGISLENIVGTGPKGRIVKGDVLSFKGVPAASSTAPVALAARSSPAPFVAATETGQTYIDTPLSNIRKVIAGRLTDSKQSIPHYYLTIELNADSVLSLRETLNKQSNGKFKISVNDFVIKASSLALRDVPAVNSSWQGTFIREYQTSDIAVAVATETGLITPIVTGAESRGLSSISNTVKSLAEKARDGKLQPHEYQGGSFTISNLGMFGIQEFTAIINPPHSAILAVGGVSEKLVVDSANAKGFRAQKVFNVTLSCDHRVVDGAVGAKWLQSFKGYIENPLKMSMGNEYLEEHDLPIYISDILTRISHDKPINPAIYLLDNFDAISTGANVCFREFFYISCTRRNRLAFAEHASALLISATIHGDDLFSTNTDNSSNNNSRQYRPCDFHQILELMCPDFPGALVQRAAMAAAYGLGNAIIDFTCGDKSGLRVPVKSFVQYFKVCLCYYEFFDLVEKCIEASFEPVIKKSKQQQQSVATNITHHRCHTFFEASDMPQIRAEFSKQLDEGMLIFLKQSNIPLKKHTDLCINRMFGSVQEVAVDSAQQYVLLIQMEFLQN</sequence>
<keyword evidence="5 6" id="KW-0012">Acyltransferase</keyword>
<dbReference type="Pfam" id="PF00364">
    <property type="entry name" value="Biotin_lipoyl"/>
    <property type="match status" value="2"/>
</dbReference>
<dbReference type="PROSITE" id="PS50968">
    <property type="entry name" value="BIOTINYL_LIPOYL"/>
    <property type="match status" value="2"/>
</dbReference>
<keyword evidence="4" id="KW-0809">Transit peptide</keyword>
<evidence type="ECO:0000256" key="6">
    <source>
        <dbReference type="RuleBase" id="RU361137"/>
    </source>
</evidence>
<evidence type="ECO:0000259" key="8">
    <source>
        <dbReference type="PROSITE" id="PS51826"/>
    </source>
</evidence>
<dbReference type="CDD" id="cd06849">
    <property type="entry name" value="lipoyl_domain"/>
    <property type="match status" value="2"/>
</dbReference>
<dbReference type="FunFam" id="2.40.50.100:FF:000010">
    <property type="entry name" value="Acetyltransferase component of pyruvate dehydrogenase complex"/>
    <property type="match status" value="2"/>
</dbReference>
<dbReference type="InterPro" id="IPR011053">
    <property type="entry name" value="Single_hybrid_motif"/>
</dbReference>
<keyword evidence="3 6" id="KW-0450">Lipoyl</keyword>
<evidence type="ECO:0000256" key="4">
    <source>
        <dbReference type="ARBA" id="ARBA00022946"/>
    </source>
</evidence>
<feature type="non-terminal residue" evidence="9">
    <location>
        <position position="1"/>
    </location>
</feature>
<name>A0AAD5TAE1_9FUNG</name>
<dbReference type="InterPro" id="IPR036625">
    <property type="entry name" value="E3-bd_dom_sf"/>
</dbReference>
<accession>A0AAD5TAE1</accession>
<feature type="domain" description="Peripheral subunit-binding (PSBD)" evidence="8">
    <location>
        <begin position="253"/>
        <end position="290"/>
    </location>
</feature>
<dbReference type="GO" id="GO:0005739">
    <property type="term" value="C:mitochondrion"/>
    <property type="evidence" value="ECO:0007669"/>
    <property type="project" value="UniProtKB-SubCell"/>
</dbReference>